<keyword evidence="6" id="KW-0472">Membrane</keyword>
<dbReference type="PROSITE" id="PS50109">
    <property type="entry name" value="HIS_KIN"/>
    <property type="match status" value="1"/>
</dbReference>
<dbReference type="InterPro" id="IPR003594">
    <property type="entry name" value="HATPase_dom"/>
</dbReference>
<evidence type="ECO:0000256" key="6">
    <source>
        <dbReference type="SAM" id="Phobius"/>
    </source>
</evidence>
<dbReference type="Gene3D" id="1.10.287.130">
    <property type="match status" value="1"/>
</dbReference>
<evidence type="ECO:0000256" key="4">
    <source>
        <dbReference type="ARBA" id="ARBA00022679"/>
    </source>
</evidence>
<dbReference type="GO" id="GO:0000155">
    <property type="term" value="F:phosphorelay sensor kinase activity"/>
    <property type="evidence" value="ECO:0007669"/>
    <property type="project" value="InterPro"/>
</dbReference>
<protein>
    <recommendedName>
        <fullName evidence="2">histidine kinase</fullName>
        <ecNumber evidence="2">2.7.13.3</ecNumber>
    </recommendedName>
</protein>
<keyword evidence="5" id="KW-0418">Kinase</keyword>
<dbReference type="InterPro" id="IPR007890">
    <property type="entry name" value="CHASE2"/>
</dbReference>
<dbReference type="SUPFAM" id="SSF47384">
    <property type="entry name" value="Homodimeric domain of signal transducing histidine kinase"/>
    <property type="match status" value="1"/>
</dbReference>
<evidence type="ECO:0000313" key="8">
    <source>
        <dbReference type="EMBL" id="GED23649.1"/>
    </source>
</evidence>
<dbReference type="CDD" id="cd00075">
    <property type="entry name" value="HATPase"/>
    <property type="match status" value="1"/>
</dbReference>
<proteinExistence type="predicted"/>
<dbReference type="SMART" id="SM00387">
    <property type="entry name" value="HATPase_c"/>
    <property type="match status" value="1"/>
</dbReference>
<feature type="transmembrane region" description="Helical" evidence="6">
    <location>
        <begin position="12"/>
        <end position="31"/>
    </location>
</feature>
<feature type="domain" description="Histidine kinase" evidence="7">
    <location>
        <begin position="549"/>
        <end position="760"/>
    </location>
</feature>
<dbReference type="InterPro" id="IPR036097">
    <property type="entry name" value="HisK_dim/P_sf"/>
</dbReference>
<dbReference type="SMART" id="SM00388">
    <property type="entry name" value="HisKA"/>
    <property type="match status" value="1"/>
</dbReference>
<comment type="caution">
    <text evidence="8">The sequence shown here is derived from an EMBL/GenBank/DDBJ whole genome shotgun (WGS) entry which is preliminary data.</text>
</comment>
<name>A0A4Y4F0N5_9GAMM</name>
<dbReference type="Pfam" id="PF02518">
    <property type="entry name" value="HATPase_c"/>
    <property type="match status" value="1"/>
</dbReference>
<dbReference type="CDD" id="cd00082">
    <property type="entry name" value="HisKA"/>
    <property type="match status" value="1"/>
</dbReference>
<dbReference type="InterPro" id="IPR003661">
    <property type="entry name" value="HisK_dim/P_dom"/>
</dbReference>
<organism evidence="8 9">
    <name type="scientific">Halomonas halmophila</name>
    <dbReference type="NCBI Taxonomy" id="252"/>
    <lineage>
        <taxon>Bacteria</taxon>
        <taxon>Pseudomonadati</taxon>
        <taxon>Pseudomonadota</taxon>
        <taxon>Gammaproteobacteria</taxon>
        <taxon>Oceanospirillales</taxon>
        <taxon>Halomonadaceae</taxon>
        <taxon>Halomonas</taxon>
    </lineage>
</organism>
<dbReference type="AlphaFoldDB" id="A0A4Y4F0N5"/>
<feature type="transmembrane region" description="Helical" evidence="6">
    <location>
        <begin position="296"/>
        <end position="316"/>
    </location>
</feature>
<evidence type="ECO:0000256" key="2">
    <source>
        <dbReference type="ARBA" id="ARBA00012438"/>
    </source>
</evidence>
<evidence type="ECO:0000259" key="7">
    <source>
        <dbReference type="PROSITE" id="PS50109"/>
    </source>
</evidence>
<dbReference type="InterPro" id="IPR036890">
    <property type="entry name" value="HATPase_C_sf"/>
</dbReference>
<dbReference type="EC" id="2.7.13.3" evidence="2"/>
<dbReference type="PRINTS" id="PR00344">
    <property type="entry name" value="BCTRLSENSOR"/>
</dbReference>
<sequence>MHQASHSLFRDITRTWLLIGLVLLAATWWAGQQHWMADHELYDQLLTRQDFTTDDDILIAAIDERSLEALGRWPWSRDVHARFLDQLDGMNVSAVLFDVVFAEAASGSQDQRFAAALERYGHAFLPVIHDSSPGRLSASTYLPPITPLRKAARGMGHINIRSDQDGIVRHIALYRDEMPQLTLRLYQHMVSRGLVSPVGATESLLKHTGTRPNVRIPYRAGAFHYPRVSYVDILQGRVPPSLLEDRIVMIGATANGLGDRHPTPFGGDGGGMPGVEIQANLLNGLLDGDIIRETPAWLTSLLSTLPLLLFMGLVWVCKFRHMAKLMLLVLALVMAAAWGLLASGWWWPPLAALCSVIVACVLISWRCQATALRWFQLEIDRLEKEPSLIPEPEPAQQAEWGLVLHQRLLSLERAITRIHDTRQFIADSIDSMPIATLVVDVQGRIILPSHQGRRLLKQHHVNAGGNIKDLLARMTAEGPALAQQAPAEDDELAALEDTLYTSQDERHYHLKVSSLVTAVDAFEVGWLIGFVDVTSEHQAEEQRASLLRFLSHDLKAPQSSILALTQLQQSPESRVTEEVLLERVAQQARNALSLTDSFMQLTRIEFGAMERDFLLLSDVVLEAIDQAWPKARQHGIRIDSDVEDEGPMEGDRAYLLRAIYNLIDNALKYSPADTTVSVTVRETPDHLSLEIQDQGVGIPSEDLPTIFDSYQRSTGADLSAGYGLGLALVKSVIERHGGTIECDSTENVGTCFRLCFPARPELLADSPT</sequence>
<evidence type="ECO:0000256" key="1">
    <source>
        <dbReference type="ARBA" id="ARBA00000085"/>
    </source>
</evidence>
<keyword evidence="3" id="KW-0597">Phosphoprotein</keyword>
<dbReference type="InterPro" id="IPR004358">
    <property type="entry name" value="Sig_transdc_His_kin-like_C"/>
</dbReference>
<dbReference type="OrthoDB" id="9806704at2"/>
<dbReference type="InterPro" id="IPR005467">
    <property type="entry name" value="His_kinase_dom"/>
</dbReference>
<gene>
    <name evidence="8" type="ORF">HHA01_26260</name>
</gene>
<dbReference type="Gene3D" id="3.30.565.10">
    <property type="entry name" value="Histidine kinase-like ATPase, C-terminal domain"/>
    <property type="match status" value="1"/>
</dbReference>
<keyword evidence="6" id="KW-0812">Transmembrane</keyword>
<dbReference type="PANTHER" id="PTHR43047:SF72">
    <property type="entry name" value="OSMOSENSING HISTIDINE PROTEIN KINASE SLN1"/>
    <property type="match status" value="1"/>
</dbReference>
<dbReference type="SMART" id="SM01080">
    <property type="entry name" value="CHASE2"/>
    <property type="match status" value="1"/>
</dbReference>
<evidence type="ECO:0000256" key="3">
    <source>
        <dbReference type="ARBA" id="ARBA00022553"/>
    </source>
</evidence>
<evidence type="ECO:0000313" key="9">
    <source>
        <dbReference type="Proteomes" id="UP000319812"/>
    </source>
</evidence>
<dbReference type="Pfam" id="PF05226">
    <property type="entry name" value="CHASE2"/>
    <property type="match status" value="1"/>
</dbReference>
<keyword evidence="4" id="KW-0808">Transferase</keyword>
<dbReference type="PANTHER" id="PTHR43047">
    <property type="entry name" value="TWO-COMPONENT HISTIDINE PROTEIN KINASE"/>
    <property type="match status" value="1"/>
</dbReference>
<accession>A0A4Y4F0N5</accession>
<dbReference type="FunFam" id="3.30.565.10:FF:000006">
    <property type="entry name" value="Sensor histidine kinase WalK"/>
    <property type="match status" value="1"/>
</dbReference>
<evidence type="ECO:0000256" key="5">
    <source>
        <dbReference type="ARBA" id="ARBA00022777"/>
    </source>
</evidence>
<comment type="catalytic activity">
    <reaction evidence="1">
        <text>ATP + protein L-histidine = ADP + protein N-phospho-L-histidine.</text>
        <dbReference type="EC" id="2.7.13.3"/>
    </reaction>
</comment>
<dbReference type="InterPro" id="IPR017181">
    <property type="entry name" value="Sig_transdc_His_kin_CHASE2"/>
</dbReference>
<dbReference type="PIRSF" id="PIRSF037347">
    <property type="entry name" value="STHK_CHASE2_PAS_prd"/>
    <property type="match status" value="1"/>
</dbReference>
<dbReference type="RefSeq" id="WP_141321531.1">
    <property type="nucleotide sequence ID" value="NZ_BJOC01000043.1"/>
</dbReference>
<dbReference type="GO" id="GO:0009927">
    <property type="term" value="F:histidine phosphotransfer kinase activity"/>
    <property type="evidence" value="ECO:0007669"/>
    <property type="project" value="TreeGrafter"/>
</dbReference>
<keyword evidence="9" id="KW-1185">Reference proteome</keyword>
<dbReference type="Proteomes" id="UP000319812">
    <property type="component" value="Unassembled WGS sequence"/>
</dbReference>
<dbReference type="GO" id="GO:0005886">
    <property type="term" value="C:plasma membrane"/>
    <property type="evidence" value="ECO:0007669"/>
    <property type="project" value="UniProtKB-ARBA"/>
</dbReference>
<reference evidence="8 9" key="1">
    <citation type="submission" date="2019-06" db="EMBL/GenBank/DDBJ databases">
        <title>Whole genome shotgun sequence of Halomonas halmophila NBRC 15537.</title>
        <authorList>
            <person name="Hosoyama A."/>
            <person name="Uohara A."/>
            <person name="Ohji S."/>
            <person name="Ichikawa N."/>
        </authorList>
    </citation>
    <scope>NUCLEOTIDE SEQUENCE [LARGE SCALE GENOMIC DNA]</scope>
    <source>
        <strain evidence="8 9">NBRC 15537</strain>
    </source>
</reference>
<dbReference type="SUPFAM" id="SSF55874">
    <property type="entry name" value="ATPase domain of HSP90 chaperone/DNA topoisomerase II/histidine kinase"/>
    <property type="match status" value="1"/>
</dbReference>
<feature type="transmembrane region" description="Helical" evidence="6">
    <location>
        <begin position="323"/>
        <end position="340"/>
    </location>
</feature>
<dbReference type="EMBL" id="BJOC01000043">
    <property type="protein sequence ID" value="GED23649.1"/>
    <property type="molecule type" value="Genomic_DNA"/>
</dbReference>
<keyword evidence="6" id="KW-1133">Transmembrane helix</keyword>